<evidence type="ECO:0000256" key="8">
    <source>
        <dbReference type="ARBA" id="ARBA00022840"/>
    </source>
</evidence>
<evidence type="ECO:0000259" key="13">
    <source>
        <dbReference type="PROSITE" id="PS50893"/>
    </source>
</evidence>
<evidence type="ECO:0000256" key="6">
    <source>
        <dbReference type="ARBA" id="ARBA00022692"/>
    </source>
</evidence>
<dbReference type="PANTHER" id="PTHR43297:SF2">
    <property type="entry name" value="DIPEPTIDE TRANSPORT ATP-BINDING PROTEIN DPPD"/>
    <property type="match status" value="1"/>
</dbReference>
<feature type="domain" description="ABC transporter" evidence="13">
    <location>
        <begin position="297"/>
        <end position="544"/>
    </location>
</feature>
<dbReference type="Pfam" id="PF08352">
    <property type="entry name" value="oligo_HPY"/>
    <property type="match status" value="1"/>
</dbReference>
<evidence type="ECO:0000256" key="1">
    <source>
        <dbReference type="ARBA" id="ARBA00004141"/>
    </source>
</evidence>
<evidence type="ECO:0000256" key="10">
    <source>
        <dbReference type="ARBA" id="ARBA00023136"/>
    </source>
</evidence>
<keyword evidence="6 11" id="KW-0812">Transmembrane</keyword>
<dbReference type="Pfam" id="PF00005">
    <property type="entry name" value="ABC_tran"/>
    <property type="match status" value="1"/>
</dbReference>
<evidence type="ECO:0000256" key="5">
    <source>
        <dbReference type="ARBA" id="ARBA00022475"/>
    </source>
</evidence>
<dbReference type="InterPro" id="IPR000515">
    <property type="entry name" value="MetI-like"/>
</dbReference>
<dbReference type="PROSITE" id="PS50928">
    <property type="entry name" value="ABC_TM1"/>
    <property type="match status" value="1"/>
</dbReference>
<feature type="transmembrane region" description="Helical" evidence="11">
    <location>
        <begin position="111"/>
        <end position="132"/>
    </location>
</feature>
<keyword evidence="16" id="KW-1185">Reference proteome</keyword>
<dbReference type="CDD" id="cd03257">
    <property type="entry name" value="ABC_NikE_OppD_transporters"/>
    <property type="match status" value="1"/>
</dbReference>
<name>A0ABP8PIL2_9ACTN</name>
<dbReference type="Gene3D" id="3.40.50.300">
    <property type="entry name" value="P-loop containing nucleotide triphosphate hydrolases"/>
    <property type="match status" value="1"/>
</dbReference>
<dbReference type="Proteomes" id="UP001500503">
    <property type="component" value="Unassembled WGS sequence"/>
</dbReference>
<reference evidence="16" key="1">
    <citation type="journal article" date="2019" name="Int. J. Syst. Evol. Microbiol.">
        <title>The Global Catalogue of Microorganisms (GCM) 10K type strain sequencing project: providing services to taxonomists for standard genome sequencing and annotation.</title>
        <authorList>
            <consortium name="The Broad Institute Genomics Platform"/>
            <consortium name="The Broad Institute Genome Sequencing Center for Infectious Disease"/>
            <person name="Wu L."/>
            <person name="Ma J."/>
        </authorList>
    </citation>
    <scope>NUCLEOTIDE SEQUENCE [LARGE SCALE GENOMIC DNA]</scope>
    <source>
        <strain evidence="16">JCM 17933</strain>
    </source>
</reference>
<evidence type="ECO:0000256" key="7">
    <source>
        <dbReference type="ARBA" id="ARBA00022741"/>
    </source>
</evidence>
<evidence type="ECO:0000256" key="12">
    <source>
        <dbReference type="SAM" id="MobiDB-lite"/>
    </source>
</evidence>
<comment type="similarity">
    <text evidence="11">Belongs to the binding-protein-dependent transport system permease family.</text>
</comment>
<dbReference type="SMART" id="SM00382">
    <property type="entry name" value="AAA"/>
    <property type="match status" value="1"/>
</dbReference>
<accession>A0ABP8PIL2</accession>
<organism evidence="15 16">
    <name type="scientific">Actinoallomurus oryzae</name>
    <dbReference type="NCBI Taxonomy" id="502180"/>
    <lineage>
        <taxon>Bacteria</taxon>
        <taxon>Bacillati</taxon>
        <taxon>Actinomycetota</taxon>
        <taxon>Actinomycetes</taxon>
        <taxon>Streptosporangiales</taxon>
        <taxon>Thermomonosporaceae</taxon>
        <taxon>Actinoallomurus</taxon>
    </lineage>
</organism>
<dbReference type="InterPro" id="IPR027417">
    <property type="entry name" value="P-loop_NTPase"/>
</dbReference>
<dbReference type="InterPro" id="IPR003439">
    <property type="entry name" value="ABC_transporter-like_ATP-bd"/>
</dbReference>
<evidence type="ECO:0000256" key="3">
    <source>
        <dbReference type="ARBA" id="ARBA00005417"/>
    </source>
</evidence>
<dbReference type="SUPFAM" id="SSF52540">
    <property type="entry name" value="P-loop containing nucleoside triphosphate hydrolases"/>
    <property type="match status" value="1"/>
</dbReference>
<evidence type="ECO:0000256" key="9">
    <source>
        <dbReference type="ARBA" id="ARBA00022989"/>
    </source>
</evidence>
<feature type="region of interest" description="Disordered" evidence="12">
    <location>
        <begin position="274"/>
        <end position="294"/>
    </location>
</feature>
<feature type="transmembrane region" description="Helical" evidence="11">
    <location>
        <begin position="192"/>
        <end position="215"/>
    </location>
</feature>
<evidence type="ECO:0000256" key="2">
    <source>
        <dbReference type="ARBA" id="ARBA00004202"/>
    </source>
</evidence>
<comment type="subcellular location">
    <subcellularLocation>
        <location evidence="11">Cell membrane</location>
        <topology evidence="11">Multi-pass membrane protein</topology>
    </subcellularLocation>
    <subcellularLocation>
        <location evidence="2">Cell membrane</location>
        <topology evidence="2">Peripheral membrane protein</topology>
    </subcellularLocation>
    <subcellularLocation>
        <location evidence="1">Membrane</location>
        <topology evidence="1">Multi-pass membrane protein</topology>
    </subcellularLocation>
</comment>
<dbReference type="PROSITE" id="PS00211">
    <property type="entry name" value="ABC_TRANSPORTER_1"/>
    <property type="match status" value="1"/>
</dbReference>
<feature type="domain" description="ABC transmembrane type-1" evidence="14">
    <location>
        <begin position="71"/>
        <end position="260"/>
    </location>
</feature>
<dbReference type="InterPro" id="IPR050388">
    <property type="entry name" value="ABC_Ni/Peptide_Import"/>
</dbReference>
<evidence type="ECO:0000259" key="14">
    <source>
        <dbReference type="PROSITE" id="PS50928"/>
    </source>
</evidence>
<dbReference type="PROSITE" id="PS50893">
    <property type="entry name" value="ABC_TRANSPORTER_2"/>
    <property type="match status" value="1"/>
</dbReference>
<dbReference type="InterPro" id="IPR035906">
    <property type="entry name" value="MetI-like_sf"/>
</dbReference>
<evidence type="ECO:0000256" key="4">
    <source>
        <dbReference type="ARBA" id="ARBA00022448"/>
    </source>
</evidence>
<dbReference type="NCBIfam" id="TIGR01727">
    <property type="entry name" value="oligo_HPY"/>
    <property type="match status" value="1"/>
</dbReference>
<proteinExistence type="inferred from homology"/>
<protein>
    <submittedName>
        <fullName evidence="15">Dipeptide/oligopeptide/nickel ABC transporter permease/ATP-binding protein</fullName>
    </submittedName>
</protein>
<dbReference type="InterPro" id="IPR003593">
    <property type="entry name" value="AAA+_ATPase"/>
</dbReference>
<dbReference type="Gene3D" id="1.10.3720.10">
    <property type="entry name" value="MetI-like"/>
    <property type="match status" value="1"/>
</dbReference>
<comment type="similarity">
    <text evidence="3">Belongs to the ABC transporter superfamily.</text>
</comment>
<dbReference type="RefSeq" id="WP_345458698.1">
    <property type="nucleotide sequence ID" value="NZ_BAABHF010000010.1"/>
</dbReference>
<evidence type="ECO:0000313" key="15">
    <source>
        <dbReference type="EMBL" id="GAA4486678.1"/>
    </source>
</evidence>
<dbReference type="SUPFAM" id="SSF161098">
    <property type="entry name" value="MetI-like"/>
    <property type="match status" value="1"/>
</dbReference>
<comment type="caution">
    <text evidence="15">The sequence shown here is derived from an EMBL/GenBank/DDBJ whole genome shotgun (WGS) entry which is preliminary data.</text>
</comment>
<dbReference type="CDD" id="cd06261">
    <property type="entry name" value="TM_PBP2"/>
    <property type="match status" value="1"/>
</dbReference>
<dbReference type="PANTHER" id="PTHR43297">
    <property type="entry name" value="OLIGOPEPTIDE TRANSPORT ATP-BINDING PROTEIN APPD"/>
    <property type="match status" value="1"/>
</dbReference>
<dbReference type="InterPro" id="IPR013563">
    <property type="entry name" value="Oligopep_ABC_C"/>
</dbReference>
<feature type="transmembrane region" description="Helical" evidence="11">
    <location>
        <begin position="235"/>
        <end position="259"/>
    </location>
</feature>
<evidence type="ECO:0000313" key="16">
    <source>
        <dbReference type="Proteomes" id="UP001500503"/>
    </source>
</evidence>
<feature type="transmembrane region" description="Helical" evidence="11">
    <location>
        <begin position="75"/>
        <end position="99"/>
    </location>
</feature>
<keyword evidence="7" id="KW-0547">Nucleotide-binding</keyword>
<keyword evidence="9 11" id="KW-1133">Transmembrane helix</keyword>
<keyword evidence="4 11" id="KW-0813">Transport</keyword>
<dbReference type="EMBL" id="BAABHF010000010">
    <property type="protein sequence ID" value="GAA4486678.1"/>
    <property type="molecule type" value="Genomic_DNA"/>
</dbReference>
<dbReference type="InterPro" id="IPR017871">
    <property type="entry name" value="ABC_transporter-like_CS"/>
</dbReference>
<evidence type="ECO:0000256" key="11">
    <source>
        <dbReference type="RuleBase" id="RU363032"/>
    </source>
</evidence>
<keyword evidence="5" id="KW-1003">Cell membrane</keyword>
<keyword evidence="10 11" id="KW-0472">Membrane</keyword>
<keyword evidence="8" id="KW-0067">ATP-binding</keyword>
<dbReference type="Pfam" id="PF00528">
    <property type="entry name" value="BPD_transp_1"/>
    <property type="match status" value="1"/>
</dbReference>
<sequence length="626" mass="65404">MMRRILRSPAGLAGVVLVTALIVLAVVAPPIWGDRAARIDAAEILQGHSPGHPLGTDSVGRDIFARVLVATRPSLVLAFLATLIGVVVGVPLGALPAVLGGRAGRFLASTVNTLVAVPGLLLAMFTSVVLGLGARGAVIGIGVATAPVLARLTLTLTSSVVGSDYVAAARVLRVPRGRILTRHILPNVAEPLILNITMIMGSALLGLAGLSFLGLGTQPPSYDWGRMLSEGLGRAYVNPEVALGPAAAIMLAGIAFNLLGERLARLAARETAPAGRAASAVEEPAADPAPEGTGDILELDGLSVTFPGAGSAVRDVSLRVSSGEVVGVVGESGSGKSLTAQAIGGLVPYPGTVRTTRHRLDDRDLDTLDRAERRRLLGTTLAMVFQDPMASLNPALRVGTQLAEVPRVHAGLSRTAARRRAIDLLGRVRISDPARRARQRPHEFSGGMRQRATIAMGLMDSTRLLIADEPTTALDVTVQRQILDLIGEVSADNGAGVLFISHDVAVVSQICDRVVVMYAGRVVEELPVGDLTSGPAHPYTRALLASLPDMNTDRDRPLATIPGRPPGPGELPTGCAFAPRCAYATDTCHEERPSLENLPGGRRLACWHPRSGPVGAEHVHDEEDGR</sequence>
<gene>
    <name evidence="15" type="ORF">GCM10023191_013400</name>
</gene>